<dbReference type="Proteomes" id="UP000007875">
    <property type="component" value="Unassembled WGS sequence"/>
</dbReference>
<evidence type="ECO:0000256" key="11">
    <source>
        <dbReference type="ARBA" id="ARBA00022990"/>
    </source>
</evidence>
<reference evidence="18" key="2">
    <citation type="submission" date="2025-08" db="UniProtKB">
        <authorList>
            <consortium name="Ensembl"/>
        </authorList>
    </citation>
    <scope>IDENTIFICATION</scope>
</reference>
<dbReference type="HOGENOM" id="CLU_041045_2_0_1"/>
<evidence type="ECO:0000256" key="16">
    <source>
        <dbReference type="PIRSR" id="PIRSR028973-1"/>
    </source>
</evidence>
<dbReference type="GO" id="GO:0000340">
    <property type="term" value="F:RNA 7-methylguanosine cap binding"/>
    <property type="evidence" value="ECO:0007669"/>
    <property type="project" value="UniProtKB-UniRule"/>
</dbReference>
<dbReference type="GO" id="GO:0008380">
    <property type="term" value="P:RNA splicing"/>
    <property type="evidence" value="ECO:0007669"/>
    <property type="project" value="UniProtKB-KW"/>
</dbReference>
<evidence type="ECO:0000256" key="6">
    <source>
        <dbReference type="ARBA" id="ARBA00015636"/>
    </source>
</evidence>
<dbReference type="SUPFAM" id="SSF54197">
    <property type="entry name" value="HIT-like"/>
    <property type="match status" value="1"/>
</dbReference>
<dbReference type="FunFam" id="3.30.428.10:FF:000006">
    <property type="entry name" value="m7GpppX diphosphatase"/>
    <property type="match status" value="1"/>
</dbReference>
<organism evidence="18 19">
    <name type="scientific">Ciona savignyi</name>
    <name type="common">Pacific transparent sea squirt</name>
    <dbReference type="NCBI Taxonomy" id="51511"/>
    <lineage>
        <taxon>Eukaryota</taxon>
        <taxon>Metazoa</taxon>
        <taxon>Chordata</taxon>
        <taxon>Tunicata</taxon>
        <taxon>Ascidiacea</taxon>
        <taxon>Phlebobranchia</taxon>
        <taxon>Cionidae</taxon>
        <taxon>Ciona</taxon>
    </lineage>
</organism>
<dbReference type="GeneTree" id="ENSGT00390000003924"/>
<comment type="subcellular location">
    <subcellularLocation>
        <location evidence="2">Cytoplasm</location>
    </subcellularLocation>
    <subcellularLocation>
        <location evidence="1 15">Nucleus</location>
    </subcellularLocation>
</comment>
<evidence type="ECO:0000256" key="2">
    <source>
        <dbReference type="ARBA" id="ARBA00004496"/>
    </source>
</evidence>
<sequence length="333" mass="37949">MNDSQDCSASNAKRIKIGDNEVNEKITTGTVNRSTLSGIGLVSVLNDNSSRKVACLHGKVASDGNDGQLCDAVIILEKKPFDQNNLQQLLSKKTKLTVDLQNDIYSTFTAFPPPELSDIKATIICPATEKHIRKYTKQKSFIVQETASDYQNITLPYLEKQIAANVFNIQWVFNILEHKVESERIIYEDPDKENGFILLPDMKWDRVDKTALYVIAIPHKRGLRSLRDLSAEHIPLLENILTKGLAVIEEKFGLKSSELRVYFHYQPSYYHLHIHFNNVELDMPGTGALRAHLLADVIENLTLSGNYYRNKTFTFELRENDNLYLEFQRCGKV</sequence>
<evidence type="ECO:0000256" key="13">
    <source>
        <dbReference type="ARBA" id="ARBA00023242"/>
    </source>
</evidence>
<evidence type="ECO:0000256" key="4">
    <source>
        <dbReference type="ARBA" id="ARBA00011140"/>
    </source>
</evidence>
<evidence type="ECO:0000313" key="18">
    <source>
        <dbReference type="Ensembl" id="ENSCSAVP00000018461.1"/>
    </source>
</evidence>
<accession>H2ZLJ5</accession>
<dbReference type="GO" id="GO:0000932">
    <property type="term" value="C:P-body"/>
    <property type="evidence" value="ECO:0007669"/>
    <property type="project" value="TreeGrafter"/>
</dbReference>
<dbReference type="InterPro" id="IPR011145">
    <property type="entry name" value="Scavenger_mRNA_decap_enz_N"/>
</dbReference>
<evidence type="ECO:0000313" key="19">
    <source>
        <dbReference type="Proteomes" id="UP000007875"/>
    </source>
</evidence>
<comment type="similarity">
    <text evidence="3 15">Belongs to the HIT family.</text>
</comment>
<dbReference type="InterPro" id="IPR008594">
    <property type="entry name" value="DcpS/DCS2"/>
</dbReference>
<dbReference type="InterPro" id="IPR036265">
    <property type="entry name" value="HIT-like_sf"/>
</dbReference>
<dbReference type="PANTHER" id="PTHR12978">
    <property type="entry name" value="HISTIDINE TRIAD HIT PROTEIN MEMBER"/>
    <property type="match status" value="1"/>
</dbReference>
<dbReference type="GO" id="GO:0140932">
    <property type="term" value="F:5'-(N(7)-methyl 5'-triphosphoguanosine)-[mRNA] diphosphatase activity"/>
    <property type="evidence" value="ECO:0007669"/>
    <property type="project" value="UniProtKB-EC"/>
</dbReference>
<feature type="active site" description="Nucleophile" evidence="16">
    <location>
        <position position="273"/>
    </location>
</feature>
<evidence type="ECO:0000256" key="9">
    <source>
        <dbReference type="ARBA" id="ARBA00022664"/>
    </source>
</evidence>
<evidence type="ECO:0000256" key="3">
    <source>
        <dbReference type="ARBA" id="ARBA00010208"/>
    </source>
</evidence>
<feature type="binding site" evidence="17">
    <location>
        <position position="201"/>
    </location>
    <ligand>
        <name>substrate</name>
    </ligand>
</feature>
<feature type="binding site" evidence="17">
    <location>
        <begin position="264"/>
        <end position="275"/>
    </location>
    <ligand>
        <name>substrate</name>
    </ligand>
</feature>
<reference evidence="18" key="3">
    <citation type="submission" date="2025-09" db="UniProtKB">
        <authorList>
            <consortium name="Ensembl"/>
        </authorList>
    </citation>
    <scope>IDENTIFICATION</scope>
</reference>
<dbReference type="FunCoup" id="H2ZLJ5">
    <property type="interactions" value="568"/>
</dbReference>
<evidence type="ECO:0000256" key="1">
    <source>
        <dbReference type="ARBA" id="ARBA00004123"/>
    </source>
</evidence>
<evidence type="ECO:0000256" key="7">
    <source>
        <dbReference type="ARBA" id="ARBA00022490"/>
    </source>
</evidence>
<dbReference type="Pfam" id="PF11969">
    <property type="entry name" value="DcpS_C"/>
    <property type="match status" value="1"/>
</dbReference>
<comment type="catalytic activity">
    <reaction evidence="14 15">
        <text>a 5'-end (N(7)-methyl 5'-triphosphoguanosine)-ribonucleoside in mRNA + H2O = N(7)-methyl-GMP + a 5'-end diphospho-ribonucleoside in mRNA + 2 H(+)</text>
        <dbReference type="Rhea" id="RHEA:65388"/>
        <dbReference type="Rhea" id="RHEA-COMP:17165"/>
        <dbReference type="Rhea" id="RHEA-COMP:17167"/>
        <dbReference type="ChEBI" id="CHEBI:15377"/>
        <dbReference type="ChEBI" id="CHEBI:15378"/>
        <dbReference type="ChEBI" id="CHEBI:58285"/>
        <dbReference type="ChEBI" id="CHEBI:156461"/>
        <dbReference type="ChEBI" id="CHEBI:167616"/>
        <dbReference type="EC" id="3.6.1.59"/>
    </reaction>
</comment>
<feature type="binding site" evidence="17">
    <location>
        <position position="171"/>
    </location>
    <ligand>
        <name>substrate</name>
    </ligand>
</feature>
<dbReference type="EC" id="3.6.1.59" evidence="5 15"/>
<comment type="subunit">
    <text evidence="4">Homodimer. Associates with components of the exosome multienzyme ribonuclease complex, such as EXOSC3 and EXOSC4. Interacts with NDOR1.</text>
</comment>
<dbReference type="InParanoid" id="H2ZLJ5"/>
<keyword evidence="7" id="KW-0963">Cytoplasm</keyword>
<protein>
    <recommendedName>
        <fullName evidence="6 15">m7GpppX diphosphatase</fullName>
        <ecNumber evidence="5 15">3.6.1.59</ecNumber>
    </recommendedName>
</protein>
<dbReference type="STRING" id="51511.ENSCSAVP00000018461"/>
<keyword evidence="10 15" id="KW-0378">Hydrolase</keyword>
<keyword evidence="11" id="KW-0007">Acetylation</keyword>
<comment type="function">
    <text evidence="15">Decapping scavenger enzyme that catalyzes the cleavage of a residual cap structure following the degradation of mRNAs by the 3'-&gt;5' exosome-mediated mRNA decay pathway.</text>
</comment>
<dbReference type="Pfam" id="PF05652">
    <property type="entry name" value="DcpS"/>
    <property type="match status" value="1"/>
</dbReference>
<dbReference type="Gene3D" id="3.30.200.40">
    <property type="entry name" value="Scavenger mRNA decapping enzyme, N-terminal domain"/>
    <property type="match status" value="1"/>
</dbReference>
<dbReference type="GO" id="GO:0005634">
    <property type="term" value="C:nucleus"/>
    <property type="evidence" value="ECO:0007669"/>
    <property type="project" value="UniProtKB-SubCell"/>
</dbReference>
<evidence type="ECO:0000256" key="8">
    <source>
        <dbReference type="ARBA" id="ARBA00022553"/>
    </source>
</evidence>
<dbReference type="SUPFAM" id="SSF102860">
    <property type="entry name" value="mRNA decapping enzyme DcpS N-terminal domain"/>
    <property type="match status" value="1"/>
</dbReference>
<dbReference type="Ensembl" id="ENSCSAVT00000018661.1">
    <property type="protein sequence ID" value="ENSCSAVP00000018461.1"/>
    <property type="gene ID" value="ENSCSAVG00000010841.1"/>
</dbReference>
<keyword evidence="9 15" id="KW-0507">mRNA processing</keyword>
<keyword evidence="12" id="KW-0508">mRNA splicing</keyword>
<dbReference type="PIRSF" id="PIRSF028973">
    <property type="entry name" value="Scavenger_mRNA_decap_enz"/>
    <property type="match status" value="1"/>
</dbReference>
<evidence type="ECO:0000256" key="12">
    <source>
        <dbReference type="ARBA" id="ARBA00023187"/>
    </source>
</evidence>
<name>H2ZLJ5_CIOSA</name>
<dbReference type="Gene3D" id="3.30.428.10">
    <property type="entry name" value="HIT-like"/>
    <property type="match status" value="1"/>
</dbReference>
<dbReference type="OMA" id="RAYFHYQ"/>
<dbReference type="FunFam" id="3.30.200.40:FF:000001">
    <property type="entry name" value="m7GpppX diphosphatase"/>
    <property type="match status" value="1"/>
</dbReference>
<feature type="binding site" evidence="17">
    <location>
        <position position="203"/>
    </location>
    <ligand>
        <name>substrate</name>
    </ligand>
</feature>
<evidence type="ECO:0000256" key="10">
    <source>
        <dbReference type="ARBA" id="ARBA00022801"/>
    </source>
</evidence>
<dbReference type="GO" id="GO:0000290">
    <property type="term" value="P:deadenylation-dependent decapping of nuclear-transcribed mRNA"/>
    <property type="evidence" value="ECO:0007669"/>
    <property type="project" value="UniProtKB-UniRule"/>
</dbReference>
<feature type="binding site" evidence="17">
    <location>
        <position position="181"/>
    </location>
    <ligand>
        <name>substrate</name>
    </ligand>
</feature>
<proteinExistence type="inferred from homology"/>
<keyword evidence="19" id="KW-1185">Reference proteome</keyword>
<evidence type="ECO:0000256" key="15">
    <source>
        <dbReference type="PIRNR" id="PIRNR028973"/>
    </source>
</evidence>
<dbReference type="eggNOG" id="KOG3969">
    <property type="taxonomic scope" value="Eukaryota"/>
</dbReference>
<dbReference type="AlphaFoldDB" id="H2ZLJ5"/>
<reference evidence="19" key="1">
    <citation type="submission" date="2003-08" db="EMBL/GenBank/DDBJ databases">
        <authorList>
            <person name="Birren B."/>
            <person name="Nusbaum C."/>
            <person name="Abebe A."/>
            <person name="Abouelleil A."/>
            <person name="Adekoya E."/>
            <person name="Ait-zahra M."/>
            <person name="Allen N."/>
            <person name="Allen T."/>
            <person name="An P."/>
            <person name="Anderson M."/>
            <person name="Anderson S."/>
            <person name="Arachchi H."/>
            <person name="Armbruster J."/>
            <person name="Bachantsang P."/>
            <person name="Baldwin J."/>
            <person name="Barry A."/>
            <person name="Bayul T."/>
            <person name="Blitshsteyn B."/>
            <person name="Bloom T."/>
            <person name="Blye J."/>
            <person name="Boguslavskiy L."/>
            <person name="Borowsky M."/>
            <person name="Boukhgalter B."/>
            <person name="Brunache A."/>
            <person name="Butler J."/>
            <person name="Calixte N."/>
            <person name="Calvo S."/>
            <person name="Camarata J."/>
            <person name="Campo K."/>
            <person name="Chang J."/>
            <person name="Cheshatsang Y."/>
            <person name="Citroen M."/>
            <person name="Collymore A."/>
            <person name="Considine T."/>
            <person name="Cook A."/>
            <person name="Cooke P."/>
            <person name="Corum B."/>
            <person name="Cuomo C."/>
            <person name="David R."/>
            <person name="Dawoe T."/>
            <person name="Degray S."/>
            <person name="Dodge S."/>
            <person name="Dooley K."/>
            <person name="Dorje P."/>
            <person name="Dorjee K."/>
            <person name="Dorris L."/>
            <person name="Duffey N."/>
            <person name="Dupes A."/>
            <person name="Elkins T."/>
            <person name="Engels R."/>
            <person name="Erickson J."/>
            <person name="Farina A."/>
            <person name="Faro S."/>
            <person name="Ferreira P."/>
            <person name="Fischer H."/>
            <person name="Fitzgerald M."/>
            <person name="Foley K."/>
            <person name="Gage D."/>
            <person name="Galagan J."/>
            <person name="Gearin G."/>
            <person name="Gnerre S."/>
            <person name="Gnirke A."/>
            <person name="Goyette A."/>
            <person name="Graham J."/>
            <person name="Grandbois E."/>
            <person name="Gyaltsen K."/>
            <person name="Hafez N."/>
            <person name="Hagopian D."/>
            <person name="Hagos B."/>
            <person name="Hall J."/>
            <person name="Hatcher B."/>
            <person name="Heller A."/>
            <person name="Higgins H."/>
            <person name="Honan T."/>
            <person name="Horn A."/>
            <person name="Houde N."/>
            <person name="Hughes L."/>
            <person name="Hulme W."/>
            <person name="Husby E."/>
            <person name="Iliev I."/>
            <person name="Jaffe D."/>
            <person name="Jones C."/>
            <person name="Kamal M."/>
            <person name="Kamat A."/>
            <person name="Kamvysselis M."/>
            <person name="Karlsson E."/>
            <person name="Kells C."/>
            <person name="Kieu A."/>
            <person name="Kisner P."/>
            <person name="Kodira C."/>
            <person name="Kulbokas E."/>
            <person name="Labutti K."/>
            <person name="Lama D."/>
            <person name="Landers T."/>
            <person name="Leger J."/>
            <person name="Levine S."/>
            <person name="Lewis D."/>
            <person name="Lewis T."/>
            <person name="Lindblad-toh K."/>
            <person name="Liu X."/>
            <person name="Lokyitsang T."/>
            <person name="Lokyitsang Y."/>
            <person name="Lucien O."/>
            <person name="Lui A."/>
            <person name="Ma L.J."/>
            <person name="Mabbitt R."/>
            <person name="Macdonald J."/>
            <person name="Maclean C."/>
            <person name="Major J."/>
            <person name="Manning J."/>
            <person name="Marabella R."/>
            <person name="Maru K."/>
            <person name="Matthews C."/>
            <person name="Mauceli E."/>
            <person name="Mccarthy M."/>
            <person name="Mcdonough S."/>
            <person name="Mcghee T."/>
            <person name="Meldrim J."/>
            <person name="Meneus L."/>
            <person name="Mesirov J."/>
            <person name="Mihalev A."/>
            <person name="Mihova T."/>
            <person name="Mikkelsen T."/>
            <person name="Mlenga V."/>
            <person name="Moru K."/>
            <person name="Mozes J."/>
            <person name="Mulrain L."/>
            <person name="Munson G."/>
            <person name="Naylor J."/>
            <person name="Newes C."/>
            <person name="Nguyen C."/>
            <person name="Nguyen N."/>
            <person name="Nguyen T."/>
            <person name="Nicol R."/>
            <person name="Nielsen C."/>
            <person name="Nizzari M."/>
            <person name="Norbu C."/>
            <person name="Norbu N."/>
            <person name="O'donnell P."/>
            <person name="Okoawo O."/>
            <person name="O'leary S."/>
            <person name="Omotosho B."/>
            <person name="O'neill K."/>
            <person name="Osman S."/>
            <person name="Parker S."/>
            <person name="Perrin D."/>
            <person name="Phunkhang P."/>
            <person name="Piqani B."/>
            <person name="Purcell S."/>
            <person name="Rachupka T."/>
            <person name="Ramasamy U."/>
            <person name="Rameau R."/>
            <person name="Ray V."/>
            <person name="Raymond C."/>
            <person name="Retta R."/>
            <person name="Richardson S."/>
            <person name="Rise C."/>
            <person name="Rodriguez J."/>
            <person name="Rogers J."/>
            <person name="Rogov P."/>
            <person name="Rutman M."/>
            <person name="Schupbach R."/>
            <person name="Seaman C."/>
            <person name="Settipalli S."/>
            <person name="Sharpe T."/>
            <person name="Sheridan J."/>
            <person name="Sherpa N."/>
            <person name="Shi J."/>
            <person name="Smirnov S."/>
            <person name="Smith C."/>
            <person name="Sougnez C."/>
            <person name="Spencer B."/>
            <person name="Stalker J."/>
            <person name="Stange-thomann N."/>
            <person name="Stavropoulos S."/>
            <person name="Stetson K."/>
            <person name="Stone C."/>
            <person name="Stone S."/>
            <person name="Stubbs M."/>
            <person name="Talamas J."/>
            <person name="Tchuinga P."/>
            <person name="Tenzing P."/>
            <person name="Tesfaye S."/>
            <person name="Theodore J."/>
            <person name="Thoulutsang Y."/>
            <person name="Topham K."/>
            <person name="Towey S."/>
            <person name="Tsamla T."/>
            <person name="Tsomo N."/>
            <person name="Vallee D."/>
            <person name="Vassiliev H."/>
            <person name="Venkataraman V."/>
            <person name="Vinson J."/>
            <person name="Vo A."/>
            <person name="Wade C."/>
            <person name="Wang S."/>
            <person name="Wangchuk T."/>
            <person name="Wangdi T."/>
            <person name="Whittaker C."/>
            <person name="Wilkinson J."/>
            <person name="Wu Y."/>
            <person name="Wyman D."/>
            <person name="Yadav S."/>
            <person name="Yang S."/>
            <person name="Yang X."/>
            <person name="Yeager S."/>
            <person name="Yee E."/>
            <person name="Young G."/>
            <person name="Zainoun J."/>
            <person name="Zembeck L."/>
            <person name="Zimmer A."/>
            <person name="Zody M."/>
            <person name="Lander E."/>
        </authorList>
    </citation>
    <scope>NUCLEOTIDE SEQUENCE [LARGE SCALE GENOMIC DNA]</scope>
</reference>
<keyword evidence="8" id="KW-0597">Phosphoprotein</keyword>
<evidence type="ECO:0000256" key="5">
    <source>
        <dbReference type="ARBA" id="ARBA00012520"/>
    </source>
</evidence>
<keyword evidence="13 15" id="KW-0539">Nucleus</keyword>
<evidence type="ECO:0000256" key="14">
    <source>
        <dbReference type="ARBA" id="ARBA00048222"/>
    </source>
</evidence>
<dbReference type="PANTHER" id="PTHR12978:SF0">
    <property type="entry name" value="M7GPPPX DIPHOSPHATASE"/>
    <property type="match status" value="1"/>
</dbReference>
<dbReference type="GO" id="GO:0006397">
    <property type="term" value="P:mRNA processing"/>
    <property type="evidence" value="ECO:0007669"/>
    <property type="project" value="UniProtKB-KW"/>
</dbReference>
<evidence type="ECO:0000256" key="17">
    <source>
        <dbReference type="PIRSR" id="PIRSR028973-2"/>
    </source>
</evidence>